<dbReference type="Pfam" id="PF01479">
    <property type="entry name" value="S4"/>
    <property type="match status" value="1"/>
</dbReference>
<evidence type="ECO:0000256" key="6">
    <source>
        <dbReference type="RuleBase" id="RU003887"/>
    </source>
</evidence>
<dbReference type="InterPro" id="IPR018496">
    <property type="entry name" value="PsdUridine_synth_RsuA/RluB_CS"/>
</dbReference>
<dbReference type="InterPro" id="IPR002942">
    <property type="entry name" value="S4_RNA-bd"/>
</dbReference>
<dbReference type="InterPro" id="IPR000748">
    <property type="entry name" value="PsdUridine_synth_RsuA/RluB/E/F"/>
</dbReference>
<comment type="similarity">
    <text evidence="1 6">Belongs to the pseudouridine synthase RsuA family.</text>
</comment>
<dbReference type="SUPFAM" id="SSF55174">
    <property type="entry name" value="Alpha-L RNA-binding motif"/>
    <property type="match status" value="1"/>
</dbReference>
<evidence type="ECO:0000256" key="4">
    <source>
        <dbReference type="ARBA" id="ARBA00036535"/>
    </source>
</evidence>
<dbReference type="FunFam" id="3.30.70.1560:FF:000002">
    <property type="entry name" value="Pseudouridine synthase"/>
    <property type="match status" value="1"/>
</dbReference>
<dbReference type="NCBIfam" id="TIGR00093">
    <property type="entry name" value="pseudouridine synthase"/>
    <property type="match status" value="1"/>
</dbReference>
<dbReference type="NCBIfam" id="NF007784">
    <property type="entry name" value="PRK10475.1"/>
    <property type="match status" value="1"/>
</dbReference>
<dbReference type="GO" id="GO:0160138">
    <property type="term" value="F:23S rRNA pseudouridine(2604) synthase activity"/>
    <property type="evidence" value="ECO:0007669"/>
    <property type="project" value="UniProtKB-EC"/>
</dbReference>
<dbReference type="PROSITE" id="PS50889">
    <property type="entry name" value="S4"/>
    <property type="match status" value="1"/>
</dbReference>
<protein>
    <recommendedName>
        <fullName evidence="6">Pseudouridine synthase</fullName>
        <ecNumber evidence="6">5.4.99.-</ecNumber>
    </recommendedName>
</protein>
<evidence type="ECO:0000256" key="7">
    <source>
        <dbReference type="SAM" id="MobiDB-lite"/>
    </source>
</evidence>
<comment type="catalytic activity">
    <reaction evidence="3">
        <text>uridine(35) in tRNA(Tyr) = pseudouridine(35) in tRNA(Tyr)</text>
        <dbReference type="Rhea" id="RHEA:60556"/>
        <dbReference type="Rhea" id="RHEA-COMP:15607"/>
        <dbReference type="Rhea" id="RHEA-COMP:15608"/>
        <dbReference type="ChEBI" id="CHEBI:65314"/>
        <dbReference type="ChEBI" id="CHEBI:65315"/>
    </reaction>
</comment>
<name>A0A0T5VT54_9SPHI</name>
<dbReference type="InterPro" id="IPR050343">
    <property type="entry name" value="RsuA_PseudoU_synthase"/>
</dbReference>
<evidence type="ECO:0000313" key="9">
    <source>
        <dbReference type="EMBL" id="KRT16825.1"/>
    </source>
</evidence>
<evidence type="ECO:0000259" key="8">
    <source>
        <dbReference type="SMART" id="SM00363"/>
    </source>
</evidence>
<reference evidence="9 10" key="1">
    <citation type="submission" date="2015-11" db="EMBL/GenBank/DDBJ databases">
        <title>Sequence of Pedobacter ginsenosidimutans.</title>
        <authorList>
            <person name="Carson E."/>
            <person name="Keyser V."/>
            <person name="Newman J."/>
            <person name="Miller J."/>
        </authorList>
    </citation>
    <scope>NUCLEOTIDE SEQUENCE [LARGE SCALE GENOMIC DNA]</scope>
    <source>
        <strain evidence="9 10">KACC 14530</strain>
    </source>
</reference>
<dbReference type="PANTHER" id="PTHR47683">
    <property type="entry name" value="PSEUDOURIDINE SYNTHASE FAMILY PROTEIN-RELATED"/>
    <property type="match status" value="1"/>
</dbReference>
<keyword evidence="2 6" id="KW-0413">Isomerase</keyword>
<dbReference type="InterPro" id="IPR020094">
    <property type="entry name" value="TruA/RsuA/RluB/E/F_N"/>
</dbReference>
<dbReference type="CDD" id="cd00165">
    <property type="entry name" value="S4"/>
    <property type="match status" value="1"/>
</dbReference>
<feature type="compositionally biased region" description="Basic residues" evidence="7">
    <location>
        <begin position="246"/>
        <end position="255"/>
    </location>
</feature>
<sequence>MNNNSATRLNKFISESGLCSRREADRYIEKGTVFINGKRAKVGDQVFAGDKVMVNGHNIEPKEESNFILLAFNKPVGITSTTEGSVRDNIVDYVNHSERIFPIGRLDKDSSGLIFLTNNGDIVNKILRAGNKHEKEYVVTVNKPITEDFIFEMSNGVPILGVNTRKCKVRQISTFVFNIILIQGLNRQIRRMCEHFGYEVTKLERTRIMNINLKGIPTGEFRELTEDEMKSITKSVENSSSEAKSKPKSAAKKKANAWEEIPELREEQTKKPFKPKPSGPKSTGKKSAGHSGAKPTGKNNAGNRNSRPAKSKAISKSNSRGRGR</sequence>
<evidence type="ECO:0000256" key="1">
    <source>
        <dbReference type="ARBA" id="ARBA00008348"/>
    </source>
</evidence>
<accession>A0A0T5VT54</accession>
<dbReference type="Gene3D" id="3.10.290.10">
    <property type="entry name" value="RNA-binding S4 domain"/>
    <property type="match status" value="1"/>
</dbReference>
<keyword evidence="10" id="KW-1185">Reference proteome</keyword>
<dbReference type="SUPFAM" id="SSF55120">
    <property type="entry name" value="Pseudouridine synthase"/>
    <property type="match status" value="1"/>
</dbReference>
<dbReference type="SMART" id="SM00363">
    <property type="entry name" value="S4"/>
    <property type="match status" value="1"/>
</dbReference>
<dbReference type="Gene3D" id="3.30.70.580">
    <property type="entry name" value="Pseudouridine synthase I, catalytic domain, N-terminal subdomain"/>
    <property type="match status" value="1"/>
</dbReference>
<dbReference type="RefSeq" id="WP_057931906.1">
    <property type="nucleotide sequence ID" value="NZ_LMZQ01000004.1"/>
</dbReference>
<dbReference type="Gene3D" id="3.30.70.1560">
    <property type="entry name" value="Alpha-L RNA-binding motif"/>
    <property type="match status" value="1"/>
</dbReference>
<organism evidence="9 10">
    <name type="scientific">Pedobacter ginsenosidimutans</name>
    <dbReference type="NCBI Taxonomy" id="687842"/>
    <lineage>
        <taxon>Bacteria</taxon>
        <taxon>Pseudomonadati</taxon>
        <taxon>Bacteroidota</taxon>
        <taxon>Sphingobacteriia</taxon>
        <taxon>Sphingobacteriales</taxon>
        <taxon>Sphingobacteriaceae</taxon>
        <taxon>Pedobacter</taxon>
    </lineage>
</organism>
<dbReference type="Proteomes" id="UP000051950">
    <property type="component" value="Unassembled WGS sequence"/>
</dbReference>
<dbReference type="PROSITE" id="PS01149">
    <property type="entry name" value="PSI_RSU"/>
    <property type="match status" value="1"/>
</dbReference>
<keyword evidence="5" id="KW-0694">RNA-binding</keyword>
<dbReference type="EC" id="5.4.99.-" evidence="6"/>
<dbReference type="InterPro" id="IPR036986">
    <property type="entry name" value="S4_RNA-bd_sf"/>
</dbReference>
<comment type="catalytic activity">
    <reaction evidence="4">
        <text>uridine(2604) in 23S rRNA = pseudouridine(2604) in 23S rRNA</text>
        <dbReference type="Rhea" id="RHEA:38875"/>
        <dbReference type="Rhea" id="RHEA-COMP:10093"/>
        <dbReference type="Rhea" id="RHEA-COMP:10094"/>
        <dbReference type="ChEBI" id="CHEBI:65314"/>
        <dbReference type="ChEBI" id="CHEBI:65315"/>
        <dbReference type="EC" id="5.4.99.21"/>
    </reaction>
</comment>
<evidence type="ECO:0000256" key="2">
    <source>
        <dbReference type="ARBA" id="ARBA00023235"/>
    </source>
</evidence>
<dbReference type="EMBL" id="LMZQ01000004">
    <property type="protein sequence ID" value="KRT16825.1"/>
    <property type="molecule type" value="Genomic_DNA"/>
</dbReference>
<evidence type="ECO:0000313" key="10">
    <source>
        <dbReference type="Proteomes" id="UP000051950"/>
    </source>
</evidence>
<dbReference type="GO" id="GO:0000455">
    <property type="term" value="P:enzyme-directed rRNA pseudouridine synthesis"/>
    <property type="evidence" value="ECO:0007669"/>
    <property type="project" value="UniProtKB-ARBA"/>
</dbReference>
<dbReference type="PANTHER" id="PTHR47683:SF2">
    <property type="entry name" value="RNA-BINDING S4 DOMAIN-CONTAINING PROTEIN"/>
    <property type="match status" value="1"/>
</dbReference>
<feature type="region of interest" description="Disordered" evidence="7">
    <location>
        <begin position="232"/>
        <end position="324"/>
    </location>
</feature>
<dbReference type="OrthoDB" id="9807213at2"/>
<evidence type="ECO:0000256" key="5">
    <source>
        <dbReference type="PROSITE-ProRule" id="PRU00182"/>
    </source>
</evidence>
<feature type="compositionally biased region" description="Polar residues" evidence="7">
    <location>
        <begin position="297"/>
        <end position="318"/>
    </location>
</feature>
<evidence type="ECO:0000256" key="3">
    <source>
        <dbReference type="ARBA" id="ARBA00036390"/>
    </source>
</evidence>
<dbReference type="AlphaFoldDB" id="A0A0T5VT54"/>
<comment type="caution">
    <text evidence="9">The sequence shown here is derived from an EMBL/GenBank/DDBJ whole genome shotgun (WGS) entry which is preliminary data.</text>
</comment>
<dbReference type="Pfam" id="PF00849">
    <property type="entry name" value="PseudoU_synth_2"/>
    <property type="match status" value="1"/>
</dbReference>
<dbReference type="InterPro" id="IPR042092">
    <property type="entry name" value="PsdUridine_s_RsuA/RluB/E/F_cat"/>
</dbReference>
<dbReference type="CDD" id="cd02554">
    <property type="entry name" value="PseudoU_synth_RluF"/>
    <property type="match status" value="1"/>
</dbReference>
<feature type="domain" description="RNA-binding S4" evidence="8">
    <location>
        <begin position="7"/>
        <end position="69"/>
    </location>
</feature>
<dbReference type="STRING" id="687842.ASU31_08435"/>
<dbReference type="FunFam" id="3.10.290.10:FF:000003">
    <property type="entry name" value="Pseudouridine synthase"/>
    <property type="match status" value="1"/>
</dbReference>
<proteinExistence type="inferred from homology"/>
<dbReference type="InterPro" id="IPR006145">
    <property type="entry name" value="PsdUridine_synth_RsuA/RluA"/>
</dbReference>
<dbReference type="InterPro" id="IPR020103">
    <property type="entry name" value="PsdUridine_synth_cat_dom_sf"/>
</dbReference>
<dbReference type="GO" id="GO:0003723">
    <property type="term" value="F:RNA binding"/>
    <property type="evidence" value="ECO:0007669"/>
    <property type="project" value="UniProtKB-KW"/>
</dbReference>
<gene>
    <name evidence="9" type="ORF">ASU31_08435</name>
</gene>